<sequence>MADCVGVARKGIFPEVPFGMSQGVVCIACVVESLDDYQSESWSSSTNMGGPEFKLGISILEIGKILSRSVRMTLYQ</sequence>
<gene>
    <name evidence="1" type="ORF">GFSPODELE1_LOCUS4136</name>
</gene>
<dbReference type="Proteomes" id="UP001497453">
    <property type="component" value="Chromosome 2"/>
</dbReference>
<name>A0ABP1D6R7_9APHY</name>
<evidence type="ECO:0000313" key="1">
    <source>
        <dbReference type="EMBL" id="CAL1702629.1"/>
    </source>
</evidence>
<evidence type="ECO:0000313" key="2">
    <source>
        <dbReference type="Proteomes" id="UP001497453"/>
    </source>
</evidence>
<accession>A0ABP1D6R7</accession>
<keyword evidence="2" id="KW-1185">Reference proteome</keyword>
<organism evidence="1 2">
    <name type="scientific">Somion occarium</name>
    <dbReference type="NCBI Taxonomy" id="3059160"/>
    <lineage>
        <taxon>Eukaryota</taxon>
        <taxon>Fungi</taxon>
        <taxon>Dikarya</taxon>
        <taxon>Basidiomycota</taxon>
        <taxon>Agaricomycotina</taxon>
        <taxon>Agaricomycetes</taxon>
        <taxon>Polyporales</taxon>
        <taxon>Cerrenaceae</taxon>
        <taxon>Somion</taxon>
    </lineage>
</organism>
<proteinExistence type="predicted"/>
<reference evidence="2" key="1">
    <citation type="submission" date="2024-04" db="EMBL/GenBank/DDBJ databases">
        <authorList>
            <person name="Shaw F."/>
            <person name="Minotto A."/>
        </authorList>
    </citation>
    <scope>NUCLEOTIDE SEQUENCE [LARGE SCALE GENOMIC DNA]</scope>
</reference>
<dbReference type="EMBL" id="OZ037945">
    <property type="protein sequence ID" value="CAL1702629.1"/>
    <property type="molecule type" value="Genomic_DNA"/>
</dbReference>
<protein>
    <submittedName>
        <fullName evidence="1">Uncharacterized protein</fullName>
    </submittedName>
</protein>